<gene>
    <name evidence="3" type="ORF">FME68_08290</name>
</gene>
<evidence type="ECO:0000256" key="1">
    <source>
        <dbReference type="SAM" id="MobiDB-lite"/>
    </source>
</evidence>
<feature type="region of interest" description="Disordered" evidence="1">
    <location>
        <begin position="34"/>
        <end position="70"/>
    </location>
</feature>
<name>A0A2N6TS92_9CORY</name>
<evidence type="ECO:0008006" key="5">
    <source>
        <dbReference type="Google" id="ProtNLM"/>
    </source>
</evidence>
<sequence>MFASVSPRALAGLGVALLALSACATNKDTAEDAPKFTVTGQTTLSQYEDVPVEGADSESPEPSEPSHLRQEDGTYLLTKKEAGPGVVNEIVATYSGVEPYGFQTLRVELDNRRYDGAIGGSAPTGVLQWATGGALVLSVQATNLSGDEADLDNNAEWQVALLDDTQSHHLKEGEDFVVDCESGECTLVARLTDPGDFVAEISIRQAGYEPFVIHQPIIVAA</sequence>
<evidence type="ECO:0000256" key="2">
    <source>
        <dbReference type="SAM" id="SignalP"/>
    </source>
</evidence>
<keyword evidence="2" id="KW-0732">Signal</keyword>
<dbReference type="EMBL" id="VIOG01000008">
    <property type="protein sequence ID" value="MTD91860.1"/>
    <property type="molecule type" value="Genomic_DNA"/>
</dbReference>
<reference evidence="3 4" key="1">
    <citation type="submission" date="2019-07" db="EMBL/GenBank/DDBJ databases">
        <title>Draft genome of C. aurimucosum strain 332.</title>
        <authorList>
            <person name="Pacheco L.G.C."/>
            <person name="Aguiar E.R.G.R."/>
            <person name="Barberis C.M."/>
            <person name="Almuzara M.N."/>
            <person name="Traglia G.M."/>
            <person name="Santos C.S."/>
            <person name="Vay C.A."/>
            <person name="Rocha D.J.P.G."/>
        </authorList>
    </citation>
    <scope>NUCLEOTIDE SEQUENCE [LARGE SCALE GENOMIC DNA]</scope>
    <source>
        <strain evidence="3 4">332</strain>
    </source>
</reference>
<evidence type="ECO:0000313" key="4">
    <source>
        <dbReference type="Proteomes" id="UP000432568"/>
    </source>
</evidence>
<comment type="caution">
    <text evidence="3">The sequence shown here is derived from an EMBL/GenBank/DDBJ whole genome shotgun (WGS) entry which is preliminary data.</text>
</comment>
<evidence type="ECO:0000313" key="3">
    <source>
        <dbReference type="EMBL" id="MTD91860.1"/>
    </source>
</evidence>
<feature type="signal peptide" evidence="2">
    <location>
        <begin position="1"/>
        <end position="24"/>
    </location>
</feature>
<accession>A0A2N6TS92</accession>
<organism evidence="3 4">
    <name type="scientific">Corynebacterium aurimucosum</name>
    <dbReference type="NCBI Taxonomy" id="169292"/>
    <lineage>
        <taxon>Bacteria</taxon>
        <taxon>Bacillati</taxon>
        <taxon>Actinomycetota</taxon>
        <taxon>Actinomycetes</taxon>
        <taxon>Mycobacteriales</taxon>
        <taxon>Corynebacteriaceae</taxon>
        <taxon>Corynebacterium</taxon>
    </lineage>
</organism>
<proteinExistence type="predicted"/>
<dbReference type="AlphaFoldDB" id="A0A2N6TS92"/>
<dbReference type="RefSeq" id="WP_071409489.1">
    <property type="nucleotide sequence ID" value="NZ_PNHI01000001.1"/>
</dbReference>
<protein>
    <recommendedName>
        <fullName evidence="5">Secreted protein</fullName>
    </recommendedName>
</protein>
<feature type="chain" id="PRO_5044069687" description="Secreted protein" evidence="2">
    <location>
        <begin position="25"/>
        <end position="221"/>
    </location>
</feature>
<dbReference type="Proteomes" id="UP000432568">
    <property type="component" value="Unassembled WGS sequence"/>
</dbReference>